<dbReference type="OrthoDB" id="9815029at2"/>
<dbReference type="PANTHER" id="PTHR30133">
    <property type="entry name" value="CATIONIC AMINO ACID TRANSPORTER, MEMBRANE COMPONENT"/>
    <property type="match status" value="1"/>
</dbReference>
<dbReference type="STRING" id="1641875.XM53_02935"/>
<evidence type="ECO:0000256" key="5">
    <source>
        <dbReference type="RuleBase" id="RU363032"/>
    </source>
</evidence>
<reference evidence="7 8" key="1">
    <citation type="submission" date="2015-04" db="EMBL/GenBank/DDBJ databases">
        <title>The draft genome sequence of Roseovarius sp.R12b.</title>
        <authorList>
            <person name="Li G."/>
            <person name="Lai Q."/>
            <person name="Shao Z."/>
            <person name="Yan P."/>
        </authorList>
    </citation>
    <scope>NUCLEOTIDE SEQUENCE [LARGE SCALE GENOMIC DNA]</scope>
    <source>
        <strain evidence="7 8">R12B</strain>
    </source>
</reference>
<organism evidence="7 8">
    <name type="scientific">Roseovarius atlanticus</name>
    <dbReference type="NCBI Taxonomy" id="1641875"/>
    <lineage>
        <taxon>Bacteria</taxon>
        <taxon>Pseudomonadati</taxon>
        <taxon>Pseudomonadota</taxon>
        <taxon>Alphaproteobacteria</taxon>
        <taxon>Rhodobacterales</taxon>
        <taxon>Roseobacteraceae</taxon>
        <taxon>Roseovarius</taxon>
    </lineage>
</organism>
<sequence>MFEFCSDPSVLGDFQWLACYLTTAKHANLYFAVGLVLVLLAITAPTALAFGFGAATAARSKFRPLAWLAHGYINLVRGVPDTAFFLFFVIALDQAFEWIRHKIKCPDWDQPIRQGNDFIVCQAAKLPLGEADQWVHEIYGFFIAVLTFALVFGAFAGNVLYGAMRTVPRGQIETAEAYGMTPRQSFWRILVPQMWVYALPGLSNIWMVLTKATPLLFLLGVEDIVYWARELAGTALPKFTDYPHGDWRMWYFLALLVFYLGLTRVSEIVLDRLMIKLSHGQATTGGEALRKAAA</sequence>
<keyword evidence="3 5" id="KW-1133">Transmembrane helix</keyword>
<keyword evidence="5" id="KW-0813">Transport</keyword>
<evidence type="ECO:0000256" key="4">
    <source>
        <dbReference type="ARBA" id="ARBA00023136"/>
    </source>
</evidence>
<evidence type="ECO:0000256" key="2">
    <source>
        <dbReference type="ARBA" id="ARBA00022692"/>
    </source>
</evidence>
<evidence type="ECO:0000259" key="6">
    <source>
        <dbReference type="PROSITE" id="PS50928"/>
    </source>
</evidence>
<dbReference type="PATRIC" id="fig|1641875.4.peg.1688"/>
<dbReference type="Proteomes" id="UP000051295">
    <property type="component" value="Unassembled WGS sequence"/>
</dbReference>
<keyword evidence="2 5" id="KW-0812">Transmembrane</keyword>
<dbReference type="GO" id="GO:0055085">
    <property type="term" value="P:transmembrane transport"/>
    <property type="evidence" value="ECO:0007669"/>
    <property type="project" value="InterPro"/>
</dbReference>
<protein>
    <submittedName>
        <fullName evidence="7">ABC transporter permease</fullName>
    </submittedName>
</protein>
<feature type="transmembrane region" description="Helical" evidence="5">
    <location>
        <begin position="138"/>
        <end position="161"/>
    </location>
</feature>
<dbReference type="SUPFAM" id="SSF161098">
    <property type="entry name" value="MetI-like"/>
    <property type="match status" value="1"/>
</dbReference>
<dbReference type="PROSITE" id="PS50928">
    <property type="entry name" value="ABC_TM1"/>
    <property type="match status" value="1"/>
</dbReference>
<evidence type="ECO:0000313" key="8">
    <source>
        <dbReference type="Proteomes" id="UP000051295"/>
    </source>
</evidence>
<dbReference type="InterPro" id="IPR035906">
    <property type="entry name" value="MetI-like_sf"/>
</dbReference>
<dbReference type="Gene3D" id="1.10.3720.10">
    <property type="entry name" value="MetI-like"/>
    <property type="match status" value="1"/>
</dbReference>
<dbReference type="GO" id="GO:0005886">
    <property type="term" value="C:plasma membrane"/>
    <property type="evidence" value="ECO:0007669"/>
    <property type="project" value="UniProtKB-SubCell"/>
</dbReference>
<feature type="domain" description="ABC transmembrane type-1" evidence="6">
    <location>
        <begin position="31"/>
        <end position="270"/>
    </location>
</feature>
<name>A0A0T5P0L7_9RHOB</name>
<dbReference type="CDD" id="cd06261">
    <property type="entry name" value="TM_PBP2"/>
    <property type="match status" value="1"/>
</dbReference>
<evidence type="ECO:0000256" key="3">
    <source>
        <dbReference type="ARBA" id="ARBA00022989"/>
    </source>
</evidence>
<dbReference type="InterPro" id="IPR051613">
    <property type="entry name" value="ABC_transp_permease_HisMQ"/>
</dbReference>
<dbReference type="RefSeq" id="WP_057790062.1">
    <property type="nucleotide sequence ID" value="NZ_LAXJ01000002.1"/>
</dbReference>
<feature type="transmembrane region" description="Helical" evidence="5">
    <location>
        <begin position="30"/>
        <end position="55"/>
    </location>
</feature>
<accession>A0A0T5P0L7</accession>
<evidence type="ECO:0000313" key="7">
    <source>
        <dbReference type="EMBL" id="KRS14670.1"/>
    </source>
</evidence>
<comment type="caution">
    <text evidence="7">The sequence shown here is derived from an EMBL/GenBank/DDBJ whole genome shotgun (WGS) entry which is preliminary data.</text>
</comment>
<keyword evidence="4 5" id="KW-0472">Membrane</keyword>
<gene>
    <name evidence="7" type="ORF">XM53_02935</name>
</gene>
<evidence type="ECO:0000256" key="1">
    <source>
        <dbReference type="ARBA" id="ARBA00004651"/>
    </source>
</evidence>
<keyword evidence="8" id="KW-1185">Reference proteome</keyword>
<feature type="transmembrane region" description="Helical" evidence="5">
    <location>
        <begin position="67"/>
        <end position="92"/>
    </location>
</feature>
<feature type="transmembrane region" description="Helical" evidence="5">
    <location>
        <begin position="189"/>
        <end position="209"/>
    </location>
</feature>
<dbReference type="EMBL" id="LAXJ01000002">
    <property type="protein sequence ID" value="KRS14670.1"/>
    <property type="molecule type" value="Genomic_DNA"/>
</dbReference>
<comment type="similarity">
    <text evidence="5">Belongs to the binding-protein-dependent transport system permease family.</text>
</comment>
<comment type="subcellular location">
    <subcellularLocation>
        <location evidence="1 5">Cell membrane</location>
        <topology evidence="1 5">Multi-pass membrane protein</topology>
    </subcellularLocation>
</comment>
<feature type="transmembrane region" description="Helical" evidence="5">
    <location>
        <begin position="249"/>
        <end position="270"/>
    </location>
</feature>
<dbReference type="PANTHER" id="PTHR30133:SF2">
    <property type="entry name" value="ARGININE ABC TRANSPORTER PERMEASE PROTEIN ARTQ"/>
    <property type="match status" value="1"/>
</dbReference>
<dbReference type="InterPro" id="IPR000515">
    <property type="entry name" value="MetI-like"/>
</dbReference>
<proteinExistence type="inferred from homology"/>
<dbReference type="AlphaFoldDB" id="A0A0T5P0L7"/>
<dbReference type="Pfam" id="PF00528">
    <property type="entry name" value="BPD_transp_1"/>
    <property type="match status" value="1"/>
</dbReference>